<reference evidence="2 3" key="1">
    <citation type="submission" date="2018-06" db="EMBL/GenBank/DDBJ databases">
        <authorList>
            <consortium name="Pathogen Informatics"/>
            <person name="Doyle S."/>
        </authorList>
    </citation>
    <scope>NUCLEOTIDE SEQUENCE [LARGE SCALE GENOMIC DNA]</scope>
    <source>
        <strain evidence="2 3">NCTC10392</strain>
    </source>
</reference>
<sequence>MNHITKAQRLRTNTNLSLHFENYYQGLPVMVQKGPLIREYLEMLYHTTQRALEEHARVFAVRFDLRLPDGKPLPEDAFTNRVIQRFIDSLKAKIKHARERSKQVHGSAHNTSVHYAWAREFGQTGKPHHHFVLLLNNDAYCTLGNFNLSSDNMYSRLHGAWASALGLSLVESYGLVHIPPNPQYKLDRVNAVEIAKFFERASYLCKAATKVFGDGNHAFGCSRG</sequence>
<dbReference type="OrthoDB" id="5701642at2"/>
<accession>A0A379IG06</accession>
<feature type="domain" description="YagK/YfjJ C-terminal" evidence="1">
    <location>
        <begin position="52"/>
        <end position="222"/>
    </location>
</feature>
<evidence type="ECO:0000313" key="2">
    <source>
        <dbReference type="EMBL" id="SUD31780.1"/>
    </source>
</evidence>
<evidence type="ECO:0000259" key="1">
    <source>
        <dbReference type="Pfam" id="PF11726"/>
    </source>
</evidence>
<dbReference type="EMBL" id="UGUS01000002">
    <property type="protein sequence ID" value="SUD31780.1"/>
    <property type="molecule type" value="Genomic_DNA"/>
</dbReference>
<name>A0A379IG06_PSEFL</name>
<proteinExistence type="predicted"/>
<dbReference type="Proteomes" id="UP000255125">
    <property type="component" value="Unassembled WGS sequence"/>
</dbReference>
<organism evidence="2 3">
    <name type="scientific">Pseudomonas fluorescens</name>
    <dbReference type="NCBI Taxonomy" id="294"/>
    <lineage>
        <taxon>Bacteria</taxon>
        <taxon>Pseudomonadati</taxon>
        <taxon>Pseudomonadota</taxon>
        <taxon>Gammaproteobacteria</taxon>
        <taxon>Pseudomonadales</taxon>
        <taxon>Pseudomonadaceae</taxon>
        <taxon>Pseudomonas</taxon>
    </lineage>
</organism>
<evidence type="ECO:0000313" key="3">
    <source>
        <dbReference type="Proteomes" id="UP000255125"/>
    </source>
</evidence>
<dbReference type="AlphaFoldDB" id="A0A379IG06"/>
<dbReference type="RefSeq" id="WP_115284283.1">
    <property type="nucleotide sequence ID" value="NZ_UGUS01000002.1"/>
</dbReference>
<protein>
    <submittedName>
        <fullName evidence="2">Prophage</fullName>
    </submittedName>
</protein>
<gene>
    <name evidence="2" type="ORF">NCTC10392_03718</name>
</gene>
<dbReference type="InterPro" id="IPR057271">
    <property type="entry name" value="YagK_YfjJ_C"/>
</dbReference>
<dbReference type="Pfam" id="PF11726">
    <property type="entry name" value="YagK_YfjJ_C"/>
    <property type="match status" value="1"/>
</dbReference>